<protein>
    <submittedName>
        <fullName evidence="4">EAL domain-containing protein</fullName>
    </submittedName>
</protein>
<reference evidence="4 5" key="1">
    <citation type="submission" date="2019-09" db="EMBL/GenBank/DDBJ databases">
        <title>H2 Metabolism Revealed by Metagenomic Analysis in Subglacial Sediment of East Antarctica.</title>
        <authorList>
            <person name="Yang Z."/>
            <person name="Zhang Y."/>
            <person name="Lv Y."/>
            <person name="Yan W."/>
            <person name="Xiao X."/>
            <person name="Sun B."/>
            <person name="Ma H."/>
        </authorList>
    </citation>
    <scope>NUCLEOTIDE SEQUENCE [LARGE SCALE GENOMIC DNA]</scope>
    <source>
        <strain evidence="4">Bin2_2</strain>
    </source>
</reference>
<dbReference type="NCBIfam" id="TIGR00254">
    <property type="entry name" value="GGDEF"/>
    <property type="match status" value="1"/>
</dbReference>
<dbReference type="InterPro" id="IPR000160">
    <property type="entry name" value="GGDEF_dom"/>
</dbReference>
<dbReference type="AlphaFoldDB" id="A0A7C9P8W7"/>
<dbReference type="NCBIfam" id="TIGR00229">
    <property type="entry name" value="sensory_box"/>
    <property type="match status" value="1"/>
</dbReference>
<dbReference type="PANTHER" id="PTHR44757:SF4">
    <property type="entry name" value="DIGUANYLATE CYCLASE DGCE-RELATED"/>
    <property type="match status" value="1"/>
</dbReference>
<dbReference type="SUPFAM" id="SSF141868">
    <property type="entry name" value="EAL domain-like"/>
    <property type="match status" value="1"/>
</dbReference>
<feature type="domain" description="EAL" evidence="2">
    <location>
        <begin position="425"/>
        <end position="681"/>
    </location>
</feature>
<dbReference type="Gene3D" id="3.20.20.450">
    <property type="entry name" value="EAL domain"/>
    <property type="match status" value="1"/>
</dbReference>
<dbReference type="Gene3D" id="3.30.450.40">
    <property type="match status" value="1"/>
</dbReference>
<name>A0A7C9P8W7_9PROT</name>
<dbReference type="Gene3D" id="3.30.70.270">
    <property type="match status" value="1"/>
</dbReference>
<accession>A0A7C9P8W7</accession>
<feature type="domain" description="GGDEF" evidence="3">
    <location>
        <begin position="281"/>
        <end position="414"/>
    </location>
</feature>
<evidence type="ECO:0000259" key="2">
    <source>
        <dbReference type="PROSITE" id="PS50883"/>
    </source>
</evidence>
<dbReference type="Pfam" id="PF00990">
    <property type="entry name" value="GGDEF"/>
    <property type="match status" value="1"/>
</dbReference>
<dbReference type="InterPro" id="IPR035965">
    <property type="entry name" value="PAS-like_dom_sf"/>
</dbReference>
<dbReference type="InterPro" id="IPR003018">
    <property type="entry name" value="GAF"/>
</dbReference>
<dbReference type="Pfam" id="PF13185">
    <property type="entry name" value="GAF_2"/>
    <property type="match status" value="1"/>
</dbReference>
<dbReference type="InterPro" id="IPR035919">
    <property type="entry name" value="EAL_sf"/>
</dbReference>
<dbReference type="EMBL" id="JAAFGW010000185">
    <property type="protein sequence ID" value="NDP48959.1"/>
    <property type="molecule type" value="Genomic_DNA"/>
</dbReference>
<feature type="domain" description="PAC" evidence="1">
    <location>
        <begin position="196"/>
        <end position="249"/>
    </location>
</feature>
<evidence type="ECO:0000259" key="1">
    <source>
        <dbReference type="PROSITE" id="PS50113"/>
    </source>
</evidence>
<dbReference type="SMART" id="SM00267">
    <property type="entry name" value="GGDEF"/>
    <property type="match status" value="1"/>
</dbReference>
<evidence type="ECO:0000259" key="3">
    <source>
        <dbReference type="PROSITE" id="PS50887"/>
    </source>
</evidence>
<feature type="non-terminal residue" evidence="4">
    <location>
        <position position="1"/>
    </location>
</feature>
<gene>
    <name evidence="4" type="ORF">GZ085_11360</name>
</gene>
<evidence type="ECO:0000313" key="5">
    <source>
        <dbReference type="Proteomes" id="UP000483432"/>
    </source>
</evidence>
<dbReference type="SUPFAM" id="SSF55781">
    <property type="entry name" value="GAF domain-like"/>
    <property type="match status" value="1"/>
</dbReference>
<dbReference type="PROSITE" id="PS50883">
    <property type="entry name" value="EAL"/>
    <property type="match status" value="1"/>
</dbReference>
<dbReference type="SMART" id="SM00052">
    <property type="entry name" value="EAL"/>
    <property type="match status" value="1"/>
</dbReference>
<dbReference type="InterPro" id="IPR000700">
    <property type="entry name" value="PAS-assoc_C"/>
</dbReference>
<dbReference type="CDD" id="cd00130">
    <property type="entry name" value="PAS"/>
    <property type="match status" value="1"/>
</dbReference>
<sequence length="686" mass="76777">AGSGVNADEIVGESLDINLGICGWVWKHRRPWWQGVLNELSDKERNQWEKEVGNVILVPLIGRNNFLGGIACINKIAGGDFDQHDLDLLTLLASQIATAIDNNNLIEQLEQANQKLFSEKVKAQVTLSSIGDAVITTDIEGRIDYLNPVAESLFDTTLIAAKQKHLSDLGTLLIEESRQPATGLVEYCLREGHLPSQYSTLIFAKQDGKNLFVEPSAAPILDQNGHTSGIVFVFHDVSQTHELTQQLSHQATHDVLTGLFNRRDFEIKVKQAIRHAEVENQEHSLLYMDLDQFKVINDTCGHIAGDELLKQYTEKLSDLVRHGDTLARIGGDEFGLLLESCPNQQALLVANKIQDMTHQFRFSWGEKTFGIGVSIGMIAITHQSGSVIEVISRVDAACYMAKEAGRGRIYVHDKADLALLTRHGEMEWTPRITLALEEQRMVLYYQPIVHSSNIADLNSHYEILIRMIDESGKLIPPGAFLPAAERYNLIARIDRWVISEYFRWLAEHPDQLNALVLGSINLSGNSLGDETCLRHIEHQLKVFSIPPEKICFEITETEAIANLAIAKNFIRRLKNHGCRFALDDFGSGFSSYAYLKNLPVDFLKIDGMFVKDIHTDAVNFAMVESINHIGHVMGRQTIAEFVENTETLQTLNKLGIDYMQGYGIAKPAPLNNLEKKLTPKIWASQA</sequence>
<dbReference type="PROSITE" id="PS50113">
    <property type="entry name" value="PAC"/>
    <property type="match status" value="1"/>
</dbReference>
<dbReference type="InterPro" id="IPR001633">
    <property type="entry name" value="EAL_dom"/>
</dbReference>
<organism evidence="4 5">
    <name type="scientific">Sulfuriferula multivorans</name>
    <dbReference type="NCBI Taxonomy" id="1559896"/>
    <lineage>
        <taxon>Bacteria</taxon>
        <taxon>Pseudomonadati</taxon>
        <taxon>Pseudomonadota</taxon>
        <taxon>Betaproteobacteria</taxon>
        <taxon>Nitrosomonadales</taxon>
        <taxon>Sulfuricellaceae</taxon>
        <taxon>Sulfuriferula</taxon>
    </lineage>
</organism>
<dbReference type="CDD" id="cd01948">
    <property type="entry name" value="EAL"/>
    <property type="match status" value="1"/>
</dbReference>
<dbReference type="InterPro" id="IPR000014">
    <property type="entry name" value="PAS"/>
</dbReference>
<dbReference type="InterPro" id="IPR029787">
    <property type="entry name" value="Nucleotide_cyclase"/>
</dbReference>
<dbReference type="Gene3D" id="3.30.450.20">
    <property type="entry name" value="PAS domain"/>
    <property type="match status" value="1"/>
</dbReference>
<dbReference type="PANTHER" id="PTHR44757">
    <property type="entry name" value="DIGUANYLATE CYCLASE DGCP"/>
    <property type="match status" value="1"/>
</dbReference>
<dbReference type="Pfam" id="PF00563">
    <property type="entry name" value="EAL"/>
    <property type="match status" value="1"/>
</dbReference>
<dbReference type="SUPFAM" id="SSF55073">
    <property type="entry name" value="Nucleotide cyclase"/>
    <property type="match status" value="1"/>
</dbReference>
<evidence type="ECO:0000313" key="4">
    <source>
        <dbReference type="EMBL" id="NDP48959.1"/>
    </source>
</evidence>
<comment type="caution">
    <text evidence="4">The sequence shown here is derived from an EMBL/GenBank/DDBJ whole genome shotgun (WGS) entry which is preliminary data.</text>
</comment>
<dbReference type="Proteomes" id="UP000483432">
    <property type="component" value="Unassembled WGS sequence"/>
</dbReference>
<dbReference type="SUPFAM" id="SSF55785">
    <property type="entry name" value="PYP-like sensor domain (PAS domain)"/>
    <property type="match status" value="1"/>
</dbReference>
<dbReference type="InterPro" id="IPR052155">
    <property type="entry name" value="Biofilm_reg_signaling"/>
</dbReference>
<dbReference type="PROSITE" id="PS50887">
    <property type="entry name" value="GGDEF"/>
    <property type="match status" value="1"/>
</dbReference>
<proteinExistence type="predicted"/>
<dbReference type="InterPro" id="IPR043128">
    <property type="entry name" value="Rev_trsase/Diguanyl_cyclase"/>
</dbReference>
<dbReference type="GO" id="GO:0003824">
    <property type="term" value="F:catalytic activity"/>
    <property type="evidence" value="ECO:0007669"/>
    <property type="project" value="UniProtKB-ARBA"/>
</dbReference>
<dbReference type="CDD" id="cd01949">
    <property type="entry name" value="GGDEF"/>
    <property type="match status" value="1"/>
</dbReference>
<dbReference type="Pfam" id="PF08448">
    <property type="entry name" value="PAS_4"/>
    <property type="match status" value="1"/>
</dbReference>
<dbReference type="InterPro" id="IPR029016">
    <property type="entry name" value="GAF-like_dom_sf"/>
</dbReference>
<dbReference type="InterPro" id="IPR013656">
    <property type="entry name" value="PAS_4"/>
</dbReference>
<dbReference type="FunFam" id="3.30.70.270:FF:000001">
    <property type="entry name" value="Diguanylate cyclase domain protein"/>
    <property type="match status" value="1"/>
</dbReference>